<name>A0A1W0A0I7_9STRA</name>
<evidence type="ECO:0000256" key="4">
    <source>
        <dbReference type="ARBA" id="ARBA00023136"/>
    </source>
</evidence>
<dbReference type="InterPro" id="IPR037185">
    <property type="entry name" value="EmrE-like"/>
</dbReference>
<evidence type="ECO:0000256" key="1">
    <source>
        <dbReference type="ARBA" id="ARBA00004141"/>
    </source>
</evidence>
<comment type="subcellular location">
    <subcellularLocation>
        <location evidence="1">Membrane</location>
        <topology evidence="1">Multi-pass membrane protein</topology>
    </subcellularLocation>
</comment>
<feature type="transmembrane region" description="Helical" evidence="5">
    <location>
        <begin position="161"/>
        <end position="183"/>
    </location>
</feature>
<protein>
    <submittedName>
        <fullName evidence="7">Drug/Metabolite Transporter (DMT) Superfamily</fullName>
    </submittedName>
</protein>
<dbReference type="PANTHER" id="PTHR22911:SF6">
    <property type="entry name" value="SOLUTE CARRIER FAMILY 35 MEMBER G1"/>
    <property type="match status" value="1"/>
</dbReference>
<evidence type="ECO:0000313" key="8">
    <source>
        <dbReference type="Proteomes" id="UP000243217"/>
    </source>
</evidence>
<proteinExistence type="predicted"/>
<evidence type="ECO:0000313" key="7">
    <source>
        <dbReference type="EMBL" id="OQS03774.1"/>
    </source>
</evidence>
<feature type="domain" description="EamA" evidence="6">
    <location>
        <begin position="168"/>
        <end position="298"/>
    </location>
</feature>
<reference evidence="7 8" key="1">
    <citation type="journal article" date="2014" name="Genome Biol. Evol.">
        <title>The secreted proteins of Achlya hypogyna and Thraustotheca clavata identify the ancestral oomycete secretome and reveal gene acquisitions by horizontal gene transfer.</title>
        <authorList>
            <person name="Misner I."/>
            <person name="Blouin N."/>
            <person name="Leonard G."/>
            <person name="Richards T.A."/>
            <person name="Lane C.E."/>
        </authorList>
    </citation>
    <scope>NUCLEOTIDE SEQUENCE [LARGE SCALE GENOMIC DNA]</scope>
    <source>
        <strain evidence="7 8">ATCC 34112</strain>
    </source>
</reference>
<feature type="transmembrane region" description="Helical" evidence="5">
    <location>
        <begin position="79"/>
        <end position="100"/>
    </location>
</feature>
<sequence length="305" mass="33466">MEEKQPLLVNKQQNRVIGLGYITASAFAFSLMSCAVKFESATLSSMQSVFWRSIVSWLICAASMLATKRSFVVAPEFHFFLGVRCIMGFCSMALGFWAISQMTLPDATALLFTSPIFAFFLGVLLLQEAFDKVTLFFALLAFSGVLFVARPPIIFGNGAPVSIFCINGALLAAICKSLGFVAVRKIKHLDFLVGIFWLFLSCVITSALWLWLISSEGIIWPTETSVQLAAVATGILGFAAQMFLVRGFQLEKVGKASAMRYLDIVFVFIWEATLLHEPINQWSVVGAVIITVSAIGITLRKAKVI</sequence>
<dbReference type="PROSITE" id="PS51257">
    <property type="entry name" value="PROKAR_LIPOPROTEIN"/>
    <property type="match status" value="1"/>
</dbReference>
<dbReference type="InterPro" id="IPR000620">
    <property type="entry name" value="EamA_dom"/>
</dbReference>
<dbReference type="AlphaFoldDB" id="A0A1W0A0I7"/>
<keyword evidence="3 5" id="KW-1133">Transmembrane helix</keyword>
<feature type="transmembrane region" description="Helical" evidence="5">
    <location>
        <begin position="106"/>
        <end position="126"/>
    </location>
</feature>
<feature type="transmembrane region" description="Helical" evidence="5">
    <location>
        <begin position="50"/>
        <end position="67"/>
    </location>
</feature>
<comment type="caution">
    <text evidence="7">The sequence shown here is derived from an EMBL/GenBank/DDBJ whole genome shotgun (WGS) entry which is preliminary data.</text>
</comment>
<keyword evidence="2 5" id="KW-0812">Transmembrane</keyword>
<organism evidence="7 8">
    <name type="scientific">Thraustotheca clavata</name>
    <dbReference type="NCBI Taxonomy" id="74557"/>
    <lineage>
        <taxon>Eukaryota</taxon>
        <taxon>Sar</taxon>
        <taxon>Stramenopiles</taxon>
        <taxon>Oomycota</taxon>
        <taxon>Saprolegniomycetes</taxon>
        <taxon>Saprolegniales</taxon>
        <taxon>Achlyaceae</taxon>
        <taxon>Thraustotheca</taxon>
    </lineage>
</organism>
<feature type="domain" description="EamA" evidence="6">
    <location>
        <begin position="17"/>
        <end position="149"/>
    </location>
</feature>
<evidence type="ECO:0000256" key="3">
    <source>
        <dbReference type="ARBA" id="ARBA00022989"/>
    </source>
</evidence>
<feature type="transmembrane region" description="Helical" evidence="5">
    <location>
        <begin position="16"/>
        <end position="38"/>
    </location>
</feature>
<evidence type="ECO:0000256" key="5">
    <source>
        <dbReference type="SAM" id="Phobius"/>
    </source>
</evidence>
<dbReference type="PANTHER" id="PTHR22911">
    <property type="entry name" value="ACYL-MALONYL CONDENSING ENZYME-RELATED"/>
    <property type="match status" value="1"/>
</dbReference>
<gene>
    <name evidence="7" type="ORF">THRCLA_03934</name>
</gene>
<dbReference type="Proteomes" id="UP000243217">
    <property type="component" value="Unassembled WGS sequence"/>
</dbReference>
<accession>A0A1W0A0I7</accession>
<feature type="transmembrane region" description="Helical" evidence="5">
    <location>
        <begin position="281"/>
        <end position="299"/>
    </location>
</feature>
<feature type="transmembrane region" description="Helical" evidence="5">
    <location>
        <begin position="226"/>
        <end position="245"/>
    </location>
</feature>
<feature type="transmembrane region" description="Helical" evidence="5">
    <location>
        <begin position="133"/>
        <end position="155"/>
    </location>
</feature>
<dbReference type="GO" id="GO:0016020">
    <property type="term" value="C:membrane"/>
    <property type="evidence" value="ECO:0007669"/>
    <property type="project" value="UniProtKB-SubCell"/>
</dbReference>
<dbReference type="Pfam" id="PF00892">
    <property type="entry name" value="EamA"/>
    <property type="match status" value="2"/>
</dbReference>
<keyword evidence="8" id="KW-1185">Reference proteome</keyword>
<dbReference type="OrthoDB" id="306876at2759"/>
<evidence type="ECO:0000256" key="2">
    <source>
        <dbReference type="ARBA" id="ARBA00022692"/>
    </source>
</evidence>
<keyword evidence="4 5" id="KW-0472">Membrane</keyword>
<dbReference type="EMBL" id="JNBS01000772">
    <property type="protein sequence ID" value="OQS03774.1"/>
    <property type="molecule type" value="Genomic_DNA"/>
</dbReference>
<dbReference type="SUPFAM" id="SSF103481">
    <property type="entry name" value="Multidrug resistance efflux transporter EmrE"/>
    <property type="match status" value="2"/>
</dbReference>
<feature type="transmembrane region" description="Helical" evidence="5">
    <location>
        <begin position="195"/>
        <end position="214"/>
    </location>
</feature>
<evidence type="ECO:0000259" key="6">
    <source>
        <dbReference type="Pfam" id="PF00892"/>
    </source>
</evidence>
<feature type="transmembrane region" description="Helical" evidence="5">
    <location>
        <begin position="257"/>
        <end position="275"/>
    </location>
</feature>